<reference evidence="9" key="1">
    <citation type="submission" date="2020-03" db="EMBL/GenBank/DDBJ databases">
        <title>Psychroflexus Maritimus sp. nov., isolate from marine sediment.</title>
        <authorList>
            <person name="Zhong Y.-L."/>
        </authorList>
    </citation>
    <scope>NUCLEOTIDE SEQUENCE</scope>
    <source>
        <strain evidence="9">C1</strain>
    </source>
</reference>
<comment type="subcellular location">
    <subcellularLocation>
        <location evidence="1">Membrane</location>
        <topology evidence="1">Multi-pass membrane protein</topology>
    </subcellularLocation>
</comment>
<dbReference type="InterPro" id="IPR022764">
    <property type="entry name" value="Peptidase_S54_rhomboid_dom"/>
</dbReference>
<dbReference type="RefSeq" id="WP_166399826.1">
    <property type="nucleotide sequence ID" value="NZ_JAANAS010000039.1"/>
</dbReference>
<keyword evidence="9" id="KW-0645">Protease</keyword>
<dbReference type="Pfam" id="PF01694">
    <property type="entry name" value="Rhomboid"/>
    <property type="match status" value="1"/>
</dbReference>
<dbReference type="GO" id="GO:0016020">
    <property type="term" value="C:membrane"/>
    <property type="evidence" value="ECO:0007669"/>
    <property type="project" value="UniProtKB-SubCell"/>
</dbReference>
<dbReference type="Proteomes" id="UP000643701">
    <property type="component" value="Unassembled WGS sequence"/>
</dbReference>
<keyword evidence="9" id="KW-0378">Hydrolase</keyword>
<evidence type="ECO:0000313" key="10">
    <source>
        <dbReference type="Proteomes" id="UP000643701"/>
    </source>
</evidence>
<keyword evidence="10" id="KW-1185">Reference proteome</keyword>
<dbReference type="SUPFAM" id="SSF144091">
    <property type="entry name" value="Rhomboid-like"/>
    <property type="match status" value="1"/>
</dbReference>
<evidence type="ECO:0000256" key="5">
    <source>
        <dbReference type="SAM" id="MobiDB-lite"/>
    </source>
</evidence>
<comment type="caution">
    <text evidence="9">The sequence shown here is derived from an EMBL/GenBank/DDBJ whole genome shotgun (WGS) entry which is preliminary data.</text>
</comment>
<protein>
    <submittedName>
        <fullName evidence="9">Rhomboid family intramembrane serine protease</fullName>
    </submittedName>
</protein>
<organism evidence="9 10">
    <name type="scientific">Psychroflexus maritimus</name>
    <dbReference type="NCBI Taxonomy" id="2714865"/>
    <lineage>
        <taxon>Bacteria</taxon>
        <taxon>Pseudomonadati</taxon>
        <taxon>Bacteroidota</taxon>
        <taxon>Flavobacteriia</taxon>
        <taxon>Flavobacteriales</taxon>
        <taxon>Flavobacteriaceae</taxon>
        <taxon>Psychroflexus</taxon>
    </lineage>
</organism>
<dbReference type="Pfam" id="PF20216">
    <property type="entry name" value="DUF6576"/>
    <property type="match status" value="1"/>
</dbReference>
<feature type="transmembrane region" description="Helical" evidence="6">
    <location>
        <begin position="104"/>
        <end position="123"/>
    </location>
</feature>
<keyword evidence="4 6" id="KW-0472">Membrane</keyword>
<feature type="compositionally biased region" description="Basic residues" evidence="5">
    <location>
        <begin position="241"/>
        <end position="254"/>
    </location>
</feature>
<dbReference type="Gene3D" id="1.20.1540.10">
    <property type="entry name" value="Rhomboid-like"/>
    <property type="match status" value="1"/>
</dbReference>
<name>A0A967AE23_9FLAO</name>
<dbReference type="EMBL" id="JAANAS010000039">
    <property type="protein sequence ID" value="NGZ89563.1"/>
    <property type="molecule type" value="Genomic_DNA"/>
</dbReference>
<feature type="transmembrane region" description="Helical" evidence="6">
    <location>
        <begin position="135"/>
        <end position="153"/>
    </location>
</feature>
<feature type="transmembrane region" description="Helical" evidence="6">
    <location>
        <begin position="68"/>
        <end position="92"/>
    </location>
</feature>
<accession>A0A967AE23</accession>
<feature type="domain" description="Peptidase S54 rhomboid" evidence="7">
    <location>
        <begin position="65"/>
        <end position="207"/>
    </location>
</feature>
<evidence type="ECO:0000259" key="7">
    <source>
        <dbReference type="Pfam" id="PF01694"/>
    </source>
</evidence>
<sequence length="299" mass="34091">MDWKSQLRYKYAMATMTEKLIAANLLFFILTFVFRTLGFLFNSESNFFIDWLVFDKEPYELLFKPWSIVSYAFMHSGFLHILFNMILLYFSGRFFLDFFSPKRMLNYYFLGAISGALMFMLSYNLFPAFQGVGKSYLIGASASVMAILVGIATKAPNLSMRFFLIGNVKLWHIASVFVVLDVIQIPLGNAGGHLAHLGGALLGYFYTKQLDKGNDIGAGFEKFMDGIINYFSSIGSKKPKMKTVHKNKKNKKSNSSKNNIKKDEKQKKVDEILDKISKNGYDSLSKEEKDFLFNAGKDM</sequence>
<dbReference type="InterPro" id="IPR046483">
    <property type="entry name" value="DUF6576"/>
</dbReference>
<keyword evidence="2 6" id="KW-0812">Transmembrane</keyword>
<evidence type="ECO:0000256" key="1">
    <source>
        <dbReference type="ARBA" id="ARBA00004141"/>
    </source>
</evidence>
<keyword evidence="3 6" id="KW-1133">Transmembrane helix</keyword>
<evidence type="ECO:0000313" key="9">
    <source>
        <dbReference type="EMBL" id="NGZ89563.1"/>
    </source>
</evidence>
<evidence type="ECO:0000256" key="2">
    <source>
        <dbReference type="ARBA" id="ARBA00022692"/>
    </source>
</evidence>
<evidence type="ECO:0000256" key="6">
    <source>
        <dbReference type="SAM" id="Phobius"/>
    </source>
</evidence>
<dbReference type="InterPro" id="IPR035952">
    <property type="entry name" value="Rhomboid-like_sf"/>
</dbReference>
<dbReference type="PANTHER" id="PTHR43066">
    <property type="entry name" value="RHOMBOID-RELATED PROTEIN"/>
    <property type="match status" value="1"/>
</dbReference>
<dbReference type="GO" id="GO:0006508">
    <property type="term" value="P:proteolysis"/>
    <property type="evidence" value="ECO:0007669"/>
    <property type="project" value="UniProtKB-KW"/>
</dbReference>
<evidence type="ECO:0000256" key="3">
    <source>
        <dbReference type="ARBA" id="ARBA00022989"/>
    </source>
</evidence>
<feature type="domain" description="DUF6576" evidence="8">
    <location>
        <begin position="257"/>
        <end position="292"/>
    </location>
</feature>
<dbReference type="AlphaFoldDB" id="A0A967AE23"/>
<feature type="transmembrane region" description="Helical" evidence="6">
    <location>
        <begin position="21"/>
        <end position="41"/>
    </location>
</feature>
<gene>
    <name evidence="9" type="ORF">G7034_04780</name>
</gene>
<evidence type="ECO:0000256" key="4">
    <source>
        <dbReference type="ARBA" id="ARBA00023136"/>
    </source>
</evidence>
<feature type="region of interest" description="Disordered" evidence="5">
    <location>
        <begin position="241"/>
        <end position="267"/>
    </location>
</feature>
<dbReference type="GO" id="GO:0004252">
    <property type="term" value="F:serine-type endopeptidase activity"/>
    <property type="evidence" value="ECO:0007669"/>
    <property type="project" value="InterPro"/>
</dbReference>
<evidence type="ECO:0000259" key="8">
    <source>
        <dbReference type="Pfam" id="PF20216"/>
    </source>
</evidence>
<proteinExistence type="predicted"/>
<dbReference type="PANTHER" id="PTHR43066:SF11">
    <property type="entry name" value="PEPTIDASE S54 RHOMBOID DOMAIN-CONTAINING PROTEIN"/>
    <property type="match status" value="1"/>
</dbReference>